<evidence type="ECO:0000256" key="2">
    <source>
        <dbReference type="ARBA" id="ARBA00022516"/>
    </source>
</evidence>
<protein>
    <recommendedName>
        <fullName evidence="8">3-oxoacyl-[acyl-carrier-protein] synthase</fullName>
    </recommendedName>
</protein>
<dbReference type="AlphaFoldDB" id="A0A6P6XMS3"/>
<evidence type="ECO:0000256" key="3">
    <source>
        <dbReference type="ARBA" id="ARBA00022679"/>
    </source>
</evidence>
<dbReference type="InterPro" id="IPR018201">
    <property type="entry name" value="Ketoacyl_synth_AS"/>
</dbReference>
<accession>A0A6P6XMS3</accession>
<evidence type="ECO:0000256" key="6">
    <source>
        <dbReference type="ARBA" id="ARBA00023160"/>
    </source>
</evidence>
<evidence type="ECO:0000256" key="7">
    <source>
        <dbReference type="ARBA" id="ARBA00023315"/>
    </source>
</evidence>
<dbReference type="InterPro" id="IPR016039">
    <property type="entry name" value="Thiolase-like"/>
</dbReference>
<dbReference type="PANTHER" id="PTHR11712:SF336">
    <property type="entry name" value="3-OXOACYL-[ACYL-CARRIER-PROTEIN] SYNTHASE, MITOCHONDRIAL"/>
    <property type="match status" value="1"/>
</dbReference>
<dbReference type="InterPro" id="IPR017568">
    <property type="entry name" value="3-oxoacyl-ACP_synth-2"/>
</dbReference>
<proteinExistence type="inferred from homology"/>
<dbReference type="InParanoid" id="A0A6P6XMS3"/>
<evidence type="ECO:0000256" key="4">
    <source>
        <dbReference type="ARBA" id="ARBA00022832"/>
    </source>
</evidence>
<gene>
    <name evidence="13" type="primary">LOC113788815</name>
</gene>
<keyword evidence="3 8" id="KW-0808">Transferase</keyword>
<dbReference type="PANTHER" id="PTHR11712">
    <property type="entry name" value="POLYKETIDE SYNTHASE-RELATED"/>
    <property type="match status" value="1"/>
</dbReference>
<keyword evidence="4" id="KW-0276">Fatty acid metabolism</keyword>
<dbReference type="GO" id="GO:0005739">
    <property type="term" value="C:mitochondrion"/>
    <property type="evidence" value="ECO:0007669"/>
    <property type="project" value="TreeGrafter"/>
</dbReference>
<dbReference type="SMART" id="SM00825">
    <property type="entry name" value="PKS_KS"/>
    <property type="match status" value="1"/>
</dbReference>
<evidence type="ECO:0000313" key="13">
    <source>
        <dbReference type="RefSeq" id="XP_027194073.1"/>
    </source>
</evidence>
<keyword evidence="6 8" id="KW-0275">Fatty acid biosynthesis</keyword>
<comment type="similarity">
    <text evidence="1 8 10">Belongs to the thiolase-like superfamily. Beta-ketoacyl-ACP synthases family.</text>
</comment>
<dbReference type="InterPro" id="IPR020841">
    <property type="entry name" value="PKS_Beta-ketoAc_synthase_dom"/>
</dbReference>
<keyword evidence="2 8" id="KW-0444">Lipid biosynthesis</keyword>
<dbReference type="Gene3D" id="3.40.47.10">
    <property type="match status" value="1"/>
</dbReference>
<dbReference type="KEGG" id="dpte:113788815"/>
<keyword evidence="5" id="KW-0443">Lipid metabolism</keyword>
<feature type="active site" description="For beta-ketoacyl synthase activity" evidence="9">
    <location>
        <position position="195"/>
    </location>
</feature>
<dbReference type="GO" id="GO:0006633">
    <property type="term" value="P:fatty acid biosynthetic process"/>
    <property type="evidence" value="ECO:0007669"/>
    <property type="project" value="UniProtKB-KW"/>
</dbReference>
<dbReference type="InterPro" id="IPR014031">
    <property type="entry name" value="Ketoacyl_synth_C"/>
</dbReference>
<dbReference type="OrthoDB" id="5334845at2759"/>
<dbReference type="FunFam" id="3.40.47.10:FF:000018">
    <property type="entry name" value="3-oxoacyl-[acyl-carrier-protein] synthase 2"/>
    <property type="match status" value="1"/>
</dbReference>
<dbReference type="PROSITE" id="PS52004">
    <property type="entry name" value="KS3_2"/>
    <property type="match status" value="1"/>
</dbReference>
<dbReference type="OMA" id="DVMVCGA"/>
<evidence type="ECO:0000256" key="9">
    <source>
        <dbReference type="PIRSR" id="PIRSR000447-1"/>
    </source>
</evidence>
<dbReference type="RefSeq" id="XP_027194073.1">
    <property type="nucleotide sequence ID" value="XM_027338272.1"/>
</dbReference>
<dbReference type="Proteomes" id="UP000515146">
    <property type="component" value="Unplaced"/>
</dbReference>
<dbReference type="PIRSF" id="PIRSF000447">
    <property type="entry name" value="KAS_II"/>
    <property type="match status" value="1"/>
</dbReference>
<dbReference type="Pfam" id="PF00109">
    <property type="entry name" value="ketoacyl-synt"/>
    <property type="match status" value="1"/>
</dbReference>
<keyword evidence="12" id="KW-1185">Reference proteome</keyword>
<keyword evidence="7" id="KW-0012">Acyltransferase</keyword>
<reference evidence="13" key="1">
    <citation type="submission" date="2025-08" db="UniProtKB">
        <authorList>
            <consortium name="RefSeq"/>
        </authorList>
    </citation>
    <scope>IDENTIFICATION</scope>
    <source>
        <strain evidence="13">Airmid</strain>
    </source>
</reference>
<evidence type="ECO:0000256" key="1">
    <source>
        <dbReference type="ARBA" id="ARBA00008467"/>
    </source>
</evidence>
<organism evidence="12 13">
    <name type="scientific">Dermatophagoides pteronyssinus</name>
    <name type="common">European house dust mite</name>
    <dbReference type="NCBI Taxonomy" id="6956"/>
    <lineage>
        <taxon>Eukaryota</taxon>
        <taxon>Metazoa</taxon>
        <taxon>Ecdysozoa</taxon>
        <taxon>Arthropoda</taxon>
        <taxon>Chelicerata</taxon>
        <taxon>Arachnida</taxon>
        <taxon>Acari</taxon>
        <taxon>Acariformes</taxon>
        <taxon>Sarcoptiformes</taxon>
        <taxon>Astigmata</taxon>
        <taxon>Psoroptidia</taxon>
        <taxon>Analgoidea</taxon>
        <taxon>Pyroglyphidae</taxon>
        <taxon>Dermatophagoidinae</taxon>
        <taxon>Dermatophagoides</taxon>
    </lineage>
</organism>
<dbReference type="Pfam" id="PF02801">
    <property type="entry name" value="Ketoacyl-synt_C"/>
    <property type="match status" value="1"/>
</dbReference>
<dbReference type="FunCoup" id="A0A6P6XMS3">
    <property type="interactions" value="738"/>
</dbReference>
<dbReference type="PROSITE" id="PS00606">
    <property type="entry name" value="KS3_1"/>
    <property type="match status" value="1"/>
</dbReference>
<sequence>MFRLSSIHSIRINRIFLSTDNIRRYYRRVVVTGIGLISPLGIGVQQSWTNLLSGKSGIRKIEKFDAYPLSNDIPCQIAGYIPNIDECLSETFTPNQIRTYSRSSLYTLLAVHEALQSSGWSGPKNDQESQRCGVAIGSGMVDFEDVINAGDRLRKNGYNRVSPHFITKILLNMPAGYVSMKYGFCGPNHSVSTACTTGAHSIGDATNFIRLNHADIMLAGGVESPIHPLSIASFCRIRALCTRYNDQPDRASRPFDQDRCGFVMGESAAIVMLEELQHALDRQATIFGEIQGYGLSADAHHITAPSEDGRGARYSMLNALKNANIEPENIGHINCHATSTPLGDQIELMAIKQLFKSSLSSLTITSTKGSTGHLLGAAGAAETIFTLLSCYHGQIPPTLNLDNPIDNEVKIAANQTYQWNNDQQQRIALTNSFGFGGTNATLVISNFIQ</sequence>
<dbReference type="SUPFAM" id="SSF53901">
    <property type="entry name" value="Thiolase-like"/>
    <property type="match status" value="2"/>
</dbReference>
<dbReference type="NCBIfam" id="NF005589">
    <property type="entry name" value="PRK07314.1"/>
    <property type="match status" value="1"/>
</dbReference>
<evidence type="ECO:0000313" key="12">
    <source>
        <dbReference type="Proteomes" id="UP000515146"/>
    </source>
</evidence>
<dbReference type="GO" id="GO:0004315">
    <property type="term" value="F:3-oxoacyl-[acyl-carrier-protein] synthase activity"/>
    <property type="evidence" value="ECO:0007669"/>
    <property type="project" value="InterPro"/>
</dbReference>
<evidence type="ECO:0000256" key="5">
    <source>
        <dbReference type="ARBA" id="ARBA00023098"/>
    </source>
</evidence>
<dbReference type="CDD" id="cd00834">
    <property type="entry name" value="KAS_I_II"/>
    <property type="match status" value="1"/>
</dbReference>
<feature type="domain" description="Ketosynthase family 3 (KS3)" evidence="11">
    <location>
        <begin position="26"/>
        <end position="446"/>
    </location>
</feature>
<dbReference type="InterPro" id="IPR000794">
    <property type="entry name" value="Beta-ketoacyl_synthase"/>
</dbReference>
<evidence type="ECO:0000256" key="8">
    <source>
        <dbReference type="PIRNR" id="PIRNR000447"/>
    </source>
</evidence>
<dbReference type="InterPro" id="IPR014030">
    <property type="entry name" value="Ketoacyl_synth_N"/>
</dbReference>
<name>A0A6P6XMS3_DERPT</name>
<evidence type="ECO:0000259" key="11">
    <source>
        <dbReference type="PROSITE" id="PS52004"/>
    </source>
</evidence>
<evidence type="ECO:0000256" key="10">
    <source>
        <dbReference type="RuleBase" id="RU003694"/>
    </source>
</evidence>